<evidence type="ECO:0000313" key="1">
    <source>
        <dbReference type="EMBL" id="EHC29884.1"/>
    </source>
</evidence>
<evidence type="ECO:0000313" key="2">
    <source>
        <dbReference type="Proteomes" id="UP000004642"/>
    </source>
</evidence>
<organism evidence="1 2">
    <name type="scientific">Salmonella enterica subsp. enterica serovar Alachua str. R6-377</name>
    <dbReference type="NCBI Taxonomy" id="913241"/>
    <lineage>
        <taxon>Bacteria</taxon>
        <taxon>Pseudomonadati</taxon>
        <taxon>Pseudomonadota</taxon>
        <taxon>Gammaproteobacteria</taxon>
        <taxon>Enterobacterales</taxon>
        <taxon>Enterobacteriaceae</taxon>
        <taxon>Salmonella</taxon>
    </lineage>
</organism>
<reference evidence="1 2" key="1">
    <citation type="journal article" date="2011" name="BMC Genomics">
        <title>Genome sequencing reveals diversification of virulence factor content and possible host adaptation in distinct subpopulations of Salmonella enterica.</title>
        <authorList>
            <person name="den Bakker H.C."/>
            <person name="Moreno Switt A.I."/>
            <person name="Govoni G."/>
            <person name="Cummings C.A."/>
            <person name="Ranieri M.L."/>
            <person name="Degoricija L."/>
            <person name="Hoelzer K."/>
            <person name="Rodriguez-Rivera L.D."/>
            <person name="Brown S."/>
            <person name="Bolchacova E."/>
            <person name="Furtado M.R."/>
            <person name="Wiedmann M."/>
        </authorList>
    </citation>
    <scope>NUCLEOTIDE SEQUENCE [LARGE SCALE GENOMIC DNA]</scope>
    <source>
        <strain evidence="1 2">R6-377</strain>
    </source>
</reference>
<proteinExistence type="predicted"/>
<accession>G5LWA3</accession>
<dbReference type="AlphaFoldDB" id="G5LWA3"/>
<gene>
    <name evidence="1" type="ORF">LTSEALA_5633</name>
</gene>
<dbReference type="EMBL" id="AFCJ01002398">
    <property type="protein sequence ID" value="EHC29884.1"/>
    <property type="molecule type" value="Genomic_DNA"/>
</dbReference>
<name>G5LWA3_SALET</name>
<protein>
    <submittedName>
        <fullName evidence="1">Uncharacterized protein</fullName>
    </submittedName>
</protein>
<dbReference type="Proteomes" id="UP000004642">
    <property type="component" value="Unassembled WGS sequence"/>
</dbReference>
<sequence>MRDAQAIGDNAQMIMVEQRARGATCSTVVARAPPAQPSFQS</sequence>
<comment type="caution">
    <text evidence="1">The sequence shown here is derived from an EMBL/GenBank/DDBJ whole genome shotgun (WGS) entry which is preliminary data.</text>
</comment>